<evidence type="ECO:0000256" key="3">
    <source>
        <dbReference type="ARBA" id="ARBA00022737"/>
    </source>
</evidence>
<keyword evidence="2" id="KW-0433">Leucine-rich repeat</keyword>
<dbReference type="Gene3D" id="1.20.5.4130">
    <property type="match status" value="1"/>
</dbReference>
<proteinExistence type="inferred from homology"/>
<evidence type="ECO:0000256" key="6">
    <source>
        <dbReference type="ARBA" id="ARBA00022840"/>
    </source>
</evidence>
<dbReference type="FunFam" id="1.10.10.10:FF:000322">
    <property type="entry name" value="Probable disease resistance protein At1g63360"/>
    <property type="match status" value="1"/>
</dbReference>
<dbReference type="GO" id="GO:0005524">
    <property type="term" value="F:ATP binding"/>
    <property type="evidence" value="ECO:0007669"/>
    <property type="project" value="UniProtKB-KW"/>
</dbReference>
<accession>A0AAF0TJ50</accession>
<dbReference type="Gene3D" id="3.80.10.10">
    <property type="entry name" value="Ribonuclease Inhibitor"/>
    <property type="match status" value="5"/>
</dbReference>
<keyword evidence="4" id="KW-0547">Nucleotide-binding</keyword>
<dbReference type="EMBL" id="CP133614">
    <property type="protein sequence ID" value="WMV17948.1"/>
    <property type="molecule type" value="Genomic_DNA"/>
</dbReference>
<dbReference type="InterPro" id="IPR036388">
    <property type="entry name" value="WH-like_DNA-bd_sf"/>
</dbReference>
<dbReference type="InterPro" id="IPR042197">
    <property type="entry name" value="Apaf_helical"/>
</dbReference>
<dbReference type="PANTHER" id="PTHR36766">
    <property type="entry name" value="PLANT BROAD-SPECTRUM MILDEW RESISTANCE PROTEIN RPW8"/>
    <property type="match status" value="1"/>
</dbReference>
<sequence>MLTASIILAFSNFNLNKVIMVWWEAVLSPALQVLFDKLASGDILNILQVWNVNELLLDKLKISYFINTAVLDDAEEKQYLNPAVETWIDMLRDAVFEAEDTLDELATEALRCKLETDSQKFSQQVRNSWNFISMKSRIEELITRLEYIAKQKDVLGLESNKKCCYGKMYRGTPSTPLLLGSHVYGRYTEKEELIELLVSDCDDTNRVAPFCVIPLIGMGGIGKTTLAQIVYNDKRICDEFDVKAWAWVSDDFSVTSIIKSLLESATAKPFDTNSLEIIQNGLKNMFSKKRFLIVLDDVWSESSDDWNELLIPFFEGDKRSKIIVTTRNEGVASITGMLAPYLLQEMSHDDCWSLFLHHAFGVRGMEMNPRLKEIGEEIVKRCKGLPLAIKTLGGMLSSKLDITYWTEVLNSNLWDLPSKKYSVLPSLRLSYHHLPPNLRRCFAYCSIFPKGYEFNKKDLILLWMAEGFVQPMAQITMEEVGNGNFTELQSRCFFQESSQNRSLFVMHDLVHDLALSVSRRTCIQLEENWKCRFYENCEKARYFSCIRSKYDVFRKFEMLSEMKRLRTFLPLASSEGAEFCYLTKKVLSDILPKLSCLRVFSLSYYCITEIPESIGFLKHLRFLNFSYTEIKYLPQSISDLYNLQTLLLRNCYYLIELPADMGKLLNLRYLDVSGSGLQKISLGLDKLVCLRTLPEFVVGSNVSSTRTLPEFTVDTNTGGTFDQKSKGSGIGALGNLLHLEGSLSILNLENVDNIWDAHGASLITKKHLRELLLQWSDSFEDPEKARMETDVLELLRPHQNIEKVTIKGYSGTKLPTWTANPSFHKLVSLSLINCKGCRFLPSLGQLPSLKNLMVKGLSEIKSIGDEFFGYTSTMLTPFASLQTLSFTDMLEWEDWLLGYDGDRKAFCNLLELHLEECPKLQGELPDVLPCLVKLVICECKQLDSYLPRLPQLNELELRSCHVRLISSPREVTKLTSLQLSNLSNEYLPECFLVSLRHLVIRHCDLLVSLFEEGQNLPRRLEYVELENCHNLQKLPSLLHTLMSLEVVIITNCPRLESFAGKIFPSNLKALAIQGCSVESLPEAMMNSISSLEYFSIHGCLMLASFPRGSELLPTTFQQLKIEKCPNLEFLPEGMMHISNTSLQVLEIFDCSSISSFPVGQLPDTLKTLTVWNCFNLEALPDIRTSTMLLESLRVGNCTSLKHLPHGLNKLLNLSYFEVDGCHGIECFPLEGLPQNLTKVLILDCENLTFLPKWMQNLTSLQELQLSNCPLITSFTEGGFPTSLVSLDVKDCKNLMPMSEWGLHRLASLRRLTIHGISSNLSYFPQWLLPSTLETLNIVQLSNLESLSPWLQNLTSLENLKVKDCRKLLSLPKEDMPPMLSYLEISECPLSEQKCDLSKIDHIPCTVIFGVYWRGIQSMHFRAHFPLQRWRCIHIGLLSVHDHAAYRPSMSDVVLMLSRCYCFDSRREITEAEARYTSEVSKYYE</sequence>
<dbReference type="InterPro" id="IPR002182">
    <property type="entry name" value="NB-ARC"/>
</dbReference>
<feature type="domain" description="NB-ARC" evidence="7">
    <location>
        <begin position="189"/>
        <end position="360"/>
    </location>
</feature>
<feature type="domain" description="R13L1/DRL21-like LRR repeat region" evidence="10">
    <location>
        <begin position="730"/>
        <end position="856"/>
    </location>
</feature>
<dbReference type="Gene3D" id="3.40.50.300">
    <property type="entry name" value="P-loop containing nucleotide triphosphate hydrolases"/>
    <property type="match status" value="1"/>
</dbReference>
<evidence type="ECO:0000256" key="4">
    <source>
        <dbReference type="ARBA" id="ARBA00022741"/>
    </source>
</evidence>
<dbReference type="GO" id="GO:0043531">
    <property type="term" value="F:ADP binding"/>
    <property type="evidence" value="ECO:0007669"/>
    <property type="project" value="InterPro"/>
</dbReference>
<evidence type="ECO:0000313" key="12">
    <source>
        <dbReference type="Proteomes" id="UP001234989"/>
    </source>
</evidence>
<dbReference type="SUPFAM" id="SSF52058">
    <property type="entry name" value="L domain-like"/>
    <property type="match status" value="2"/>
</dbReference>
<dbReference type="Gene3D" id="1.10.8.430">
    <property type="entry name" value="Helical domain of apoptotic protease-activating factors"/>
    <property type="match status" value="1"/>
</dbReference>
<dbReference type="FunFam" id="3.40.50.300:FF:001091">
    <property type="entry name" value="Probable disease resistance protein At1g61300"/>
    <property type="match status" value="1"/>
</dbReference>
<evidence type="ECO:0000259" key="10">
    <source>
        <dbReference type="Pfam" id="PF25019"/>
    </source>
</evidence>
<organism evidence="11 12">
    <name type="scientific">Solanum verrucosum</name>
    <dbReference type="NCBI Taxonomy" id="315347"/>
    <lineage>
        <taxon>Eukaryota</taxon>
        <taxon>Viridiplantae</taxon>
        <taxon>Streptophyta</taxon>
        <taxon>Embryophyta</taxon>
        <taxon>Tracheophyta</taxon>
        <taxon>Spermatophyta</taxon>
        <taxon>Magnoliopsida</taxon>
        <taxon>eudicotyledons</taxon>
        <taxon>Gunneridae</taxon>
        <taxon>Pentapetalae</taxon>
        <taxon>asterids</taxon>
        <taxon>lamiids</taxon>
        <taxon>Solanales</taxon>
        <taxon>Solanaceae</taxon>
        <taxon>Solanoideae</taxon>
        <taxon>Solaneae</taxon>
        <taxon>Solanum</taxon>
    </lineage>
</organism>
<dbReference type="Pfam" id="PF25019">
    <property type="entry name" value="LRR_R13L1-DRL21"/>
    <property type="match status" value="1"/>
</dbReference>
<dbReference type="Pfam" id="PF18052">
    <property type="entry name" value="Rx_N"/>
    <property type="match status" value="1"/>
</dbReference>
<keyword evidence="12" id="KW-1185">Reference proteome</keyword>
<dbReference type="GO" id="GO:0051607">
    <property type="term" value="P:defense response to virus"/>
    <property type="evidence" value="ECO:0007669"/>
    <property type="project" value="UniProtKB-ARBA"/>
</dbReference>
<keyword evidence="3" id="KW-0677">Repeat</keyword>
<evidence type="ECO:0000259" key="7">
    <source>
        <dbReference type="Pfam" id="PF00931"/>
    </source>
</evidence>
<dbReference type="InterPro" id="IPR027417">
    <property type="entry name" value="P-loop_NTPase"/>
</dbReference>
<dbReference type="InterPro" id="IPR058922">
    <property type="entry name" value="WHD_DRP"/>
</dbReference>
<dbReference type="Gene3D" id="1.10.10.10">
    <property type="entry name" value="Winged helix-like DNA-binding domain superfamily/Winged helix DNA-binding domain"/>
    <property type="match status" value="1"/>
</dbReference>
<name>A0AAF0TJ50_SOLVR</name>
<evidence type="ECO:0000259" key="9">
    <source>
        <dbReference type="Pfam" id="PF23559"/>
    </source>
</evidence>
<evidence type="ECO:0000256" key="1">
    <source>
        <dbReference type="ARBA" id="ARBA00008894"/>
    </source>
</evidence>
<gene>
    <name evidence="11" type="ORF">MTR67_011333</name>
</gene>
<dbReference type="Proteomes" id="UP001234989">
    <property type="component" value="Chromosome 3"/>
</dbReference>
<reference evidence="11" key="1">
    <citation type="submission" date="2023-08" db="EMBL/GenBank/DDBJ databases">
        <title>A de novo genome assembly of Solanum verrucosum Schlechtendal, a Mexican diploid species geographically isolated from the other diploid A-genome species in potato relatives.</title>
        <authorList>
            <person name="Hosaka K."/>
        </authorList>
    </citation>
    <scope>NUCLEOTIDE SEQUENCE</scope>
    <source>
        <tissue evidence="11">Young leaves</tissue>
    </source>
</reference>
<keyword evidence="6" id="KW-0067">ATP-binding</keyword>
<dbReference type="Pfam" id="PF00931">
    <property type="entry name" value="NB-ARC"/>
    <property type="match status" value="1"/>
</dbReference>
<dbReference type="InterPro" id="IPR032675">
    <property type="entry name" value="LRR_dom_sf"/>
</dbReference>
<keyword evidence="5" id="KW-0611">Plant defense</keyword>
<evidence type="ECO:0000256" key="5">
    <source>
        <dbReference type="ARBA" id="ARBA00022821"/>
    </source>
</evidence>
<evidence type="ECO:0000256" key="2">
    <source>
        <dbReference type="ARBA" id="ARBA00022614"/>
    </source>
</evidence>
<evidence type="ECO:0008006" key="13">
    <source>
        <dbReference type="Google" id="ProtNLM"/>
    </source>
</evidence>
<dbReference type="InterPro" id="IPR056789">
    <property type="entry name" value="LRR_R13L1-DRL21"/>
</dbReference>
<dbReference type="SUPFAM" id="SSF52047">
    <property type="entry name" value="RNI-like"/>
    <property type="match status" value="1"/>
</dbReference>
<dbReference type="SUPFAM" id="SSF52540">
    <property type="entry name" value="P-loop containing nucleoside triphosphate hydrolases"/>
    <property type="match status" value="1"/>
</dbReference>
<protein>
    <recommendedName>
        <fullName evidence="13">Disease resistance RPP13-like protein 1</fullName>
    </recommendedName>
</protein>
<feature type="domain" description="Disease resistance N-terminal" evidence="8">
    <location>
        <begin position="26"/>
        <end position="121"/>
    </location>
</feature>
<dbReference type="PANTHER" id="PTHR36766:SF51">
    <property type="entry name" value="DISEASE RESISTANCE RPP13-LIKE PROTEIN 1"/>
    <property type="match status" value="1"/>
</dbReference>
<dbReference type="Pfam" id="PF23559">
    <property type="entry name" value="WHD_DRP"/>
    <property type="match status" value="1"/>
</dbReference>
<evidence type="ECO:0000313" key="11">
    <source>
        <dbReference type="EMBL" id="WMV17948.1"/>
    </source>
</evidence>
<comment type="similarity">
    <text evidence="1">Belongs to the disease resistance NB-LRR family.</text>
</comment>
<feature type="domain" description="Disease resistance protein winged helix" evidence="9">
    <location>
        <begin position="447"/>
        <end position="514"/>
    </location>
</feature>
<dbReference type="InterPro" id="IPR041118">
    <property type="entry name" value="Rx_N"/>
</dbReference>
<dbReference type="PRINTS" id="PR00364">
    <property type="entry name" value="DISEASERSIST"/>
</dbReference>
<evidence type="ECO:0000259" key="8">
    <source>
        <dbReference type="Pfam" id="PF18052"/>
    </source>
</evidence>